<proteinExistence type="predicted"/>
<dbReference type="OrthoDB" id="5763254at2"/>
<name>A0A398CIB4_9BURK</name>
<gene>
    <name evidence="2" type="ORF">D3F03_10465</name>
</gene>
<dbReference type="EMBL" id="QXJC01000003">
    <property type="protein sequence ID" value="RID98623.1"/>
    <property type="molecule type" value="Genomic_DNA"/>
</dbReference>
<dbReference type="Proteomes" id="UP000266302">
    <property type="component" value="Unassembled WGS sequence"/>
</dbReference>
<evidence type="ECO:0000256" key="1">
    <source>
        <dbReference type="SAM" id="SignalP"/>
    </source>
</evidence>
<feature type="chain" id="PRO_5017473776" evidence="1">
    <location>
        <begin position="26"/>
        <end position="497"/>
    </location>
</feature>
<dbReference type="AlphaFoldDB" id="A0A398CIB4"/>
<evidence type="ECO:0000313" key="2">
    <source>
        <dbReference type="EMBL" id="RID98623.1"/>
    </source>
</evidence>
<comment type="caution">
    <text evidence="2">The sequence shown here is derived from an EMBL/GenBank/DDBJ whole genome shotgun (WGS) entry which is preliminary data.</text>
</comment>
<organism evidence="2 3">
    <name type="scientific">Simplicispira hankyongi</name>
    <dbReference type="NCBI Taxonomy" id="2315688"/>
    <lineage>
        <taxon>Bacteria</taxon>
        <taxon>Pseudomonadati</taxon>
        <taxon>Pseudomonadota</taxon>
        <taxon>Betaproteobacteria</taxon>
        <taxon>Burkholderiales</taxon>
        <taxon>Comamonadaceae</taxon>
        <taxon>Simplicispira</taxon>
    </lineage>
</organism>
<sequence>MKKNVLALSIAAMIGGLGFVGSASAALTVAESGAGHMLLVPYYTAQNGNMTVLHVVNTDTAHGKAMKVRFRGASNSDDVLDFQVFMSPGDVWTAAVTQGSDGVAQLVTADNTCTLPSISSGVPVSFVQDRLSPALNAADKANNTREGYVEIFNMADIDNAAIYVPPLNTSQAPLYVATKHVNGVAPCTSSVLNGTLTTGAATTGLLAPTTGLTGSWYIINVPETTTYAGAMTAIKSDAATNNVFSPQATGATALLSADPLFDAGVLVKQAYDVPDLSTPYDATYATASAQATALTTTLAAQSVINQYANDASITAKTDWVFSMPTRRYNIAANYAAPISQASASTTEAGVITYNGGATAATAYRYINSDVALFFSNVANTSVNSIGQICTSATGQVFYDREETSKTSGAVFSPGTISKTQLCGEVSVLSFADAGMSVLGSSVARSNVSGVYTNGWGQVNFAAPGVPVIGASFIKLSNPNANAGTSGTYGITWPHAKK</sequence>
<evidence type="ECO:0000313" key="3">
    <source>
        <dbReference type="Proteomes" id="UP000266302"/>
    </source>
</evidence>
<keyword evidence="3" id="KW-1185">Reference proteome</keyword>
<dbReference type="RefSeq" id="WP_119109288.1">
    <property type="nucleotide sequence ID" value="NZ_QXJC01000003.1"/>
</dbReference>
<accession>A0A398CIB4</accession>
<feature type="signal peptide" evidence="1">
    <location>
        <begin position="1"/>
        <end position="25"/>
    </location>
</feature>
<protein>
    <submittedName>
        <fullName evidence="2">Cell surface protein</fullName>
    </submittedName>
</protein>
<keyword evidence="1" id="KW-0732">Signal</keyword>
<reference evidence="2 3" key="1">
    <citation type="submission" date="2018-09" db="EMBL/GenBank/DDBJ databases">
        <title>Draft genome of Simplicispira sp. NY-02.</title>
        <authorList>
            <person name="Im W.T."/>
        </authorList>
    </citation>
    <scope>NUCLEOTIDE SEQUENCE [LARGE SCALE GENOMIC DNA]</scope>
    <source>
        <strain evidence="2 3">NY-02</strain>
    </source>
</reference>